<feature type="compositionally biased region" description="Low complexity" evidence="1">
    <location>
        <begin position="178"/>
        <end position="191"/>
    </location>
</feature>
<feature type="region of interest" description="Disordered" evidence="1">
    <location>
        <begin position="171"/>
        <end position="207"/>
    </location>
</feature>
<protein>
    <submittedName>
        <fullName evidence="2">Uncharacterized protein</fullName>
    </submittedName>
</protein>
<evidence type="ECO:0000313" key="3">
    <source>
        <dbReference type="Proteomes" id="UP000284403"/>
    </source>
</evidence>
<dbReference type="RefSeq" id="XP_029232204.1">
    <property type="nucleotide sequence ID" value="XM_029367694.1"/>
</dbReference>
<accession>A0A3R7PY21</accession>
<keyword evidence="3" id="KW-1185">Reference proteome</keyword>
<dbReference type="Proteomes" id="UP000284403">
    <property type="component" value="Unassembled WGS sequence"/>
</dbReference>
<feature type="compositionally biased region" description="Polar residues" evidence="1">
    <location>
        <begin position="29"/>
        <end position="39"/>
    </location>
</feature>
<gene>
    <name evidence="2" type="ORF">Tco025E_00754</name>
</gene>
<reference evidence="2 3" key="1">
    <citation type="journal article" date="2018" name="BMC Genomics">
        <title>Genomic comparison of Trypanosoma conorhini and Trypanosoma rangeli to Trypanosoma cruzi strains of high and low virulence.</title>
        <authorList>
            <person name="Bradwell K.R."/>
            <person name="Koparde V.N."/>
            <person name="Matveyev A.V."/>
            <person name="Serrano M.G."/>
            <person name="Alves J.M."/>
            <person name="Parikh H."/>
            <person name="Huang B."/>
            <person name="Lee V."/>
            <person name="Espinosa-Alvarez O."/>
            <person name="Ortiz P.A."/>
            <person name="Costa-Martins A.G."/>
            <person name="Teixeira M.M."/>
            <person name="Buck G.A."/>
        </authorList>
    </citation>
    <scope>NUCLEOTIDE SEQUENCE [LARGE SCALE GENOMIC DNA]</scope>
    <source>
        <strain evidence="2 3">025E</strain>
    </source>
</reference>
<evidence type="ECO:0000313" key="2">
    <source>
        <dbReference type="EMBL" id="RNF26998.1"/>
    </source>
</evidence>
<organism evidence="2 3">
    <name type="scientific">Trypanosoma conorhini</name>
    <dbReference type="NCBI Taxonomy" id="83891"/>
    <lineage>
        <taxon>Eukaryota</taxon>
        <taxon>Discoba</taxon>
        <taxon>Euglenozoa</taxon>
        <taxon>Kinetoplastea</taxon>
        <taxon>Metakinetoplastina</taxon>
        <taxon>Trypanosomatida</taxon>
        <taxon>Trypanosomatidae</taxon>
        <taxon>Trypanosoma</taxon>
    </lineage>
</organism>
<sequence length="388" mass="42070">MRGQEPDEGMSRDTTTNSKFGGTNERDFAQTQAAEASDTSPRRGKKRYNVTVFPHFRDRLACDPLNFFCVYANHDYRWSDTAAEAERSIFALVDSMVAAVRKAFNEALQRFRHMPTFVQQAHALRCVIAIPAAPMASTMLHLYSHGEGVAHHLMWRKSAASFSSTLPVAGSRNDVNATSSSSVGRSTYSRGISQRAAPRDRTEEEDESILKSLLQQWDPPQNGPKCRIVLDIIASRKTLGDDPPNSEPYRLGQKVFGFVKRKYPQEVMTIFVGISDSGVTLVGRDILYPFRITGAAGSKPNTTATALEGIRSNLAGTLASTSPFASVDALGVAASSNVAAMISGLEQVLVSTVPAPRMVTAPPANTDKVDNVRLVVCFPPADITGSVA</sequence>
<name>A0A3R7PY21_9TRYP</name>
<evidence type="ECO:0000256" key="1">
    <source>
        <dbReference type="SAM" id="MobiDB-lite"/>
    </source>
</evidence>
<proteinExistence type="predicted"/>
<feature type="compositionally biased region" description="Polar residues" evidence="1">
    <location>
        <begin position="12"/>
        <end position="21"/>
    </location>
</feature>
<feature type="region of interest" description="Disordered" evidence="1">
    <location>
        <begin position="1"/>
        <end position="43"/>
    </location>
</feature>
<dbReference type="GeneID" id="40314365"/>
<dbReference type="OrthoDB" id="273730at2759"/>
<dbReference type="EMBL" id="MKKU01000020">
    <property type="protein sequence ID" value="RNF26998.1"/>
    <property type="molecule type" value="Genomic_DNA"/>
</dbReference>
<dbReference type="AlphaFoldDB" id="A0A3R7PY21"/>
<comment type="caution">
    <text evidence="2">The sequence shown here is derived from an EMBL/GenBank/DDBJ whole genome shotgun (WGS) entry which is preliminary data.</text>
</comment>